<sequence>MAENSIERPQTPLKSRAVPIQDANVSVDLKSPVSSPQSMLKSPTFTPSSLGTSYQVSSSPSPLLLAVDEVTPLNPRDEESALYSDSDGASQISALPSREERRKGRKKSSSGKNRRRKSDSEKSGRSARSSSGQRDKIPQTTKIFRNLLVLEESLRQQYKEQKSLRRKFTMFLAILAGLEGFVIYLLYFTSPVLSQFRQYSMKFSAFFILVTLVLFHLSGEYRRTIVIPRRFFNSMNKGIRQLNLRLVKVKSPMSDKVVDFIRYSLSIIHYWCSNVFQYSGPLKRTFIGRWIELALRKIELTSQPRIGATDLKLVLNPRSFNSEIREAWELYRDEFWSREGAKRRQLSNGDEKSKQVMNKESLVEKHRQQRKNRRKSKLDEKSLLSSK</sequence>
<accession>A0A1E4RZT4</accession>
<dbReference type="Proteomes" id="UP000094389">
    <property type="component" value="Unassembled WGS sequence"/>
</dbReference>
<dbReference type="InterPro" id="IPR005605">
    <property type="entry name" value="Spo7"/>
</dbReference>
<reference evidence="5" key="2">
    <citation type="journal article" date="2015" name="J. Biotechnol.">
        <title>The structure of the Cyberlindnera jadinii genome and its relation to Candida utilis analyzed by the occurrence of single nucleotide polymorphisms.</title>
        <authorList>
            <person name="Rupp O."/>
            <person name="Brinkrolf K."/>
            <person name="Buerth C."/>
            <person name="Kunigo M."/>
            <person name="Schneider J."/>
            <person name="Jaenicke S."/>
            <person name="Goesmann A."/>
            <person name="Puehler A."/>
            <person name="Jaeger K.-E."/>
            <person name="Ernst J.F."/>
        </authorList>
    </citation>
    <scope>NUCLEOTIDE SEQUENCE [LARGE SCALE GENOMIC DNA]</scope>
    <source>
        <strain evidence="5">ATCC 18201 / CBS 1600 / BCRC 20928 / JCM 3617 / NBRC 0987 / NRRL Y-1542</strain>
    </source>
</reference>
<dbReference type="GO" id="GO:0071595">
    <property type="term" value="C:Nem1-Spo7 phosphatase complex"/>
    <property type="evidence" value="ECO:0007669"/>
    <property type="project" value="TreeGrafter"/>
</dbReference>
<evidence type="ECO:0000313" key="5">
    <source>
        <dbReference type="Proteomes" id="UP000038830"/>
    </source>
</evidence>
<feature type="region of interest" description="Disordered" evidence="1">
    <location>
        <begin position="345"/>
        <end position="387"/>
    </location>
</feature>
<dbReference type="STRING" id="983966.A0A0H5C2Z0"/>
<organism evidence="3 5">
    <name type="scientific">Cyberlindnera jadinii (strain ATCC 18201 / CBS 1600 / BCRC 20928 / JCM 3617 / NBRC 0987 / NRRL Y-1542)</name>
    <name type="common">Torula yeast</name>
    <name type="synonym">Candida utilis</name>
    <dbReference type="NCBI Taxonomy" id="983966"/>
    <lineage>
        <taxon>Eukaryota</taxon>
        <taxon>Fungi</taxon>
        <taxon>Dikarya</taxon>
        <taxon>Ascomycota</taxon>
        <taxon>Saccharomycotina</taxon>
        <taxon>Saccharomycetes</taxon>
        <taxon>Phaffomycetales</taxon>
        <taxon>Phaffomycetaceae</taxon>
        <taxon>Cyberlindnera</taxon>
    </lineage>
</organism>
<dbReference type="OrthoDB" id="5599171at2759"/>
<feature type="compositionally biased region" description="Basic and acidic residues" evidence="1">
    <location>
        <begin position="377"/>
        <end position="387"/>
    </location>
</feature>
<keyword evidence="2" id="KW-0812">Transmembrane</keyword>
<evidence type="ECO:0000256" key="2">
    <source>
        <dbReference type="SAM" id="Phobius"/>
    </source>
</evidence>
<keyword evidence="6" id="KW-1185">Reference proteome</keyword>
<reference evidence="4 6" key="3">
    <citation type="journal article" date="2016" name="Proc. Natl. Acad. Sci. U.S.A.">
        <title>Comparative genomics of biotechnologically important yeasts.</title>
        <authorList>
            <person name="Riley R."/>
            <person name="Haridas S."/>
            <person name="Wolfe K.H."/>
            <person name="Lopes M.R."/>
            <person name="Hittinger C.T."/>
            <person name="Goeker M."/>
            <person name="Salamov A.A."/>
            <person name="Wisecaver J.H."/>
            <person name="Long T.M."/>
            <person name="Calvey C.H."/>
            <person name="Aerts A.L."/>
            <person name="Barry K.W."/>
            <person name="Choi C."/>
            <person name="Clum A."/>
            <person name="Coughlan A.Y."/>
            <person name="Deshpande S."/>
            <person name="Douglass A.P."/>
            <person name="Hanson S.J."/>
            <person name="Klenk H.-P."/>
            <person name="LaButti K.M."/>
            <person name="Lapidus A."/>
            <person name="Lindquist E.A."/>
            <person name="Lipzen A.M."/>
            <person name="Meier-Kolthoff J.P."/>
            <person name="Ohm R.A."/>
            <person name="Otillar R.P."/>
            <person name="Pangilinan J.L."/>
            <person name="Peng Y."/>
            <person name="Rokas A."/>
            <person name="Rosa C.A."/>
            <person name="Scheuner C."/>
            <person name="Sibirny A.A."/>
            <person name="Slot J.C."/>
            <person name="Stielow J.B."/>
            <person name="Sun H."/>
            <person name="Kurtzman C.P."/>
            <person name="Blackwell M."/>
            <person name="Grigoriev I.V."/>
            <person name="Jeffries T.W."/>
        </authorList>
    </citation>
    <scope>NUCLEOTIDE SEQUENCE [LARGE SCALE GENOMIC DNA]</scope>
    <source>
        <strain evidence="6">ATCC 18201 / CBS 1600 / BCRC 20928 / JCM 3617 / NBRC 0987 / NRRL Y-1542</strain>
        <strain evidence="4">NRRL Y-1542</strain>
    </source>
</reference>
<dbReference type="EMBL" id="CDQK01000003">
    <property type="protein sequence ID" value="CEP22218.1"/>
    <property type="molecule type" value="Genomic_DNA"/>
</dbReference>
<keyword evidence="2" id="KW-1133">Transmembrane helix</keyword>
<name>A0A0H5C2Z0_CYBJN</name>
<reference evidence="3" key="1">
    <citation type="submission" date="2014-12" db="EMBL/GenBank/DDBJ databases">
        <authorList>
            <person name="Jaenicke S."/>
        </authorList>
    </citation>
    <scope>NUCLEOTIDE SEQUENCE [LARGE SCALE GENOMIC DNA]</scope>
    <source>
        <strain evidence="3">CBS1600</strain>
    </source>
</reference>
<dbReference type="PANTHER" id="PTHR28249">
    <property type="entry name" value="SPORULATION-SPECIFIC PROTEIN SPO7"/>
    <property type="match status" value="1"/>
</dbReference>
<dbReference type="PANTHER" id="PTHR28249:SF1">
    <property type="entry name" value="SPORULATION-SPECIFIC PROTEIN SPO7"/>
    <property type="match status" value="1"/>
</dbReference>
<proteinExistence type="predicted"/>
<dbReference type="Pfam" id="PF03907">
    <property type="entry name" value="Spo7"/>
    <property type="match status" value="1"/>
</dbReference>
<gene>
    <name evidence="3" type="primary">SPO7</name>
    <name evidence="3" type="ORF">BN1211_2508</name>
    <name evidence="4" type="ORF">CYBJADRAFT_168293</name>
</gene>
<protein>
    <submittedName>
        <fullName evidence="3">SPO7 protein</fullName>
    </submittedName>
    <submittedName>
        <fullName evidence="4">Spo7-domain-containing protein</fullName>
    </submittedName>
</protein>
<dbReference type="AlphaFoldDB" id="A0A0H5C2Z0"/>
<accession>A0A0H5C2Z0</accession>
<feature type="compositionally biased region" description="Polar residues" evidence="1">
    <location>
        <begin position="32"/>
        <end position="56"/>
    </location>
</feature>
<dbReference type="OMA" id="SEFWIHE"/>
<dbReference type="GO" id="GO:0006998">
    <property type="term" value="P:nuclear envelope organization"/>
    <property type="evidence" value="ECO:0007669"/>
    <property type="project" value="TreeGrafter"/>
</dbReference>
<feature type="compositionally biased region" description="Basic residues" evidence="1">
    <location>
        <begin position="103"/>
        <end position="117"/>
    </location>
</feature>
<evidence type="ECO:0000256" key="1">
    <source>
        <dbReference type="SAM" id="MobiDB-lite"/>
    </source>
</evidence>
<feature type="transmembrane region" description="Helical" evidence="2">
    <location>
        <begin position="199"/>
        <end position="219"/>
    </location>
</feature>
<evidence type="ECO:0000313" key="3">
    <source>
        <dbReference type="EMBL" id="CEP22218.1"/>
    </source>
</evidence>
<evidence type="ECO:0000313" key="4">
    <source>
        <dbReference type="EMBL" id="ODV72756.1"/>
    </source>
</evidence>
<keyword evidence="2" id="KW-0472">Membrane</keyword>
<dbReference type="EMBL" id="KV453933">
    <property type="protein sequence ID" value="ODV72756.1"/>
    <property type="molecule type" value="Genomic_DNA"/>
</dbReference>
<dbReference type="GO" id="GO:0004721">
    <property type="term" value="F:phosphoprotein phosphatase activity"/>
    <property type="evidence" value="ECO:0007669"/>
    <property type="project" value="TreeGrafter"/>
</dbReference>
<dbReference type="GeneID" id="30989705"/>
<dbReference type="RefSeq" id="XP_020069795.1">
    <property type="nucleotide sequence ID" value="XM_020215309.1"/>
</dbReference>
<dbReference type="Proteomes" id="UP000038830">
    <property type="component" value="Unassembled WGS sequence"/>
</dbReference>
<evidence type="ECO:0000313" key="6">
    <source>
        <dbReference type="Proteomes" id="UP000094389"/>
    </source>
</evidence>
<dbReference type="GO" id="GO:0019888">
    <property type="term" value="F:protein phosphatase regulator activity"/>
    <property type="evidence" value="ECO:0007669"/>
    <property type="project" value="InterPro"/>
</dbReference>
<feature type="compositionally biased region" description="Basic residues" evidence="1">
    <location>
        <begin position="367"/>
        <end position="376"/>
    </location>
</feature>
<feature type="region of interest" description="Disordered" evidence="1">
    <location>
        <begin position="1"/>
        <end position="135"/>
    </location>
</feature>
<feature type="transmembrane region" description="Helical" evidence="2">
    <location>
        <begin position="168"/>
        <end position="187"/>
    </location>
</feature>